<dbReference type="SUPFAM" id="SSF63737">
    <property type="entry name" value="Leukotriene A4 hydrolase N-terminal domain"/>
    <property type="match status" value="1"/>
</dbReference>
<dbReference type="EMBL" id="RIBZ01000306">
    <property type="protein sequence ID" value="RNG18842.1"/>
    <property type="molecule type" value="Genomic_DNA"/>
</dbReference>
<dbReference type="InterPro" id="IPR001930">
    <property type="entry name" value="Peptidase_M1"/>
</dbReference>
<dbReference type="SUPFAM" id="SSF55486">
    <property type="entry name" value="Metalloproteases ('zincins'), catalytic domain"/>
    <property type="match status" value="1"/>
</dbReference>
<evidence type="ECO:0000256" key="6">
    <source>
        <dbReference type="ARBA" id="ARBA00022670"/>
    </source>
</evidence>
<dbReference type="EC" id="3.4.11.2" evidence="4"/>
<evidence type="ECO:0000256" key="9">
    <source>
        <dbReference type="ARBA" id="ARBA00022833"/>
    </source>
</evidence>
<dbReference type="InterPro" id="IPR045357">
    <property type="entry name" value="Aminopeptidase_N-like_N"/>
</dbReference>
<feature type="domain" description="Aminopeptidase N-like N-terminal" evidence="14">
    <location>
        <begin position="68"/>
        <end position="239"/>
    </location>
</feature>
<evidence type="ECO:0000313" key="15">
    <source>
        <dbReference type="EMBL" id="RNG18842.1"/>
    </source>
</evidence>
<dbReference type="PANTHER" id="PTHR11533">
    <property type="entry name" value="PROTEASE M1 ZINC METALLOPROTEASE"/>
    <property type="match status" value="1"/>
</dbReference>
<comment type="catalytic activity">
    <reaction evidence="1">
        <text>Release of an N-terminal amino acid, Xaa-|-Yaa- from a peptide, amide or arylamide. Xaa is preferably Ala, but may be most amino acids including Pro (slow action). When a terminal hydrophobic residue is followed by a prolyl residue, the two may be released as an intact Xaa-Pro dipeptide.</text>
        <dbReference type="EC" id="3.4.11.2"/>
    </reaction>
</comment>
<accession>A0A3M8VMD5</accession>
<name>A0A3M8VMD5_9ACTN</name>
<evidence type="ECO:0000259" key="14">
    <source>
        <dbReference type="Pfam" id="PF17900"/>
    </source>
</evidence>
<dbReference type="PANTHER" id="PTHR11533:SF297">
    <property type="entry name" value="AMINOPEPTIDASE N"/>
    <property type="match status" value="1"/>
</dbReference>
<dbReference type="InterPro" id="IPR014782">
    <property type="entry name" value="Peptidase_M1_dom"/>
</dbReference>
<gene>
    <name evidence="15" type="ORF">EEJ42_25725</name>
</gene>
<evidence type="ECO:0000256" key="11">
    <source>
        <dbReference type="ARBA" id="ARBA00029811"/>
    </source>
</evidence>
<dbReference type="Gene3D" id="1.10.390.10">
    <property type="entry name" value="Neutral Protease Domain 2"/>
    <property type="match status" value="1"/>
</dbReference>
<evidence type="ECO:0000256" key="8">
    <source>
        <dbReference type="ARBA" id="ARBA00022801"/>
    </source>
</evidence>
<dbReference type="Pfam" id="PF01433">
    <property type="entry name" value="Peptidase_M1"/>
    <property type="match status" value="1"/>
</dbReference>
<evidence type="ECO:0000313" key="16">
    <source>
        <dbReference type="Proteomes" id="UP000275401"/>
    </source>
</evidence>
<comment type="similarity">
    <text evidence="3">Belongs to the peptidase M1 family.</text>
</comment>
<dbReference type="GO" id="GO:0016285">
    <property type="term" value="F:alanyl aminopeptidase activity"/>
    <property type="evidence" value="ECO:0007669"/>
    <property type="project" value="UniProtKB-EC"/>
</dbReference>
<comment type="cofactor">
    <cofactor evidence="2">
        <name>Zn(2+)</name>
        <dbReference type="ChEBI" id="CHEBI:29105"/>
    </cofactor>
</comment>
<dbReference type="Pfam" id="PF17900">
    <property type="entry name" value="Peptidase_M1_N"/>
    <property type="match status" value="1"/>
</dbReference>
<dbReference type="CDD" id="cd09603">
    <property type="entry name" value="M1_APN_like"/>
    <property type="match status" value="1"/>
</dbReference>
<keyword evidence="6" id="KW-0645">Protease</keyword>
<keyword evidence="9" id="KW-0862">Zinc</keyword>
<dbReference type="AlphaFoldDB" id="A0A3M8VMD5"/>
<comment type="caution">
    <text evidence="15">The sequence shown here is derived from an EMBL/GenBank/DDBJ whole genome shotgun (WGS) entry which is preliminary data.</text>
</comment>
<sequence>MSPQAAHPRRTVPQRPARLLPGALLLAPLLLLGTSCTGPSHEAPPAPGAAGKGDPLFPRLGNGGYDVTHYRLALDYTPGTHRLRGTARITARATRALSSFHLDLAGLHVRNTTVNGRPARATRDGTELTLTPAAALPKGRAFTTTVVYDGEPKAITDPDGSREGWLRTADGAVGLGEPTGSMTWFPSNNHPSDKATYDITVTVPRGYAAVSNGELTRRDTRHGRTTHHWRTRDPMATYLATVAIGRFDIHTTTAHGLPQYVAIDPDEADASRDVPGRITKITAWERRTFGPYPFASTGAIVDRLPELGYALETQTKPYFAAAPDERLIVHELAHQWFGNSVTPRTWKDMWLNEGFATYAEWLWTEQHHGRTAQQTFDAFYDGTDDESKGIWSFPPAAPPSAGHISDPPVYGRGAMALHQLRRTVGDRTFFRILRTWLRDHRHGNADTRQFIALSERLSGKDLDKLFTTWLYAKAKPKR</sequence>
<dbReference type="InterPro" id="IPR050344">
    <property type="entry name" value="Peptidase_M1_aminopeptidases"/>
</dbReference>
<evidence type="ECO:0000256" key="12">
    <source>
        <dbReference type="ARBA" id="ARBA00031533"/>
    </source>
</evidence>
<organism evidence="15 16">
    <name type="scientific">Streptomyces botrytidirepellens</name>
    <dbReference type="NCBI Taxonomy" id="2486417"/>
    <lineage>
        <taxon>Bacteria</taxon>
        <taxon>Bacillati</taxon>
        <taxon>Actinomycetota</taxon>
        <taxon>Actinomycetes</taxon>
        <taxon>Kitasatosporales</taxon>
        <taxon>Streptomycetaceae</taxon>
        <taxon>Streptomyces</taxon>
    </lineage>
</organism>
<evidence type="ECO:0000256" key="5">
    <source>
        <dbReference type="ARBA" id="ARBA00015611"/>
    </source>
</evidence>
<dbReference type="GO" id="GO:0008237">
    <property type="term" value="F:metallopeptidase activity"/>
    <property type="evidence" value="ECO:0007669"/>
    <property type="project" value="UniProtKB-KW"/>
</dbReference>
<dbReference type="InterPro" id="IPR027268">
    <property type="entry name" value="Peptidase_M4/M1_CTD_sf"/>
</dbReference>
<keyword evidence="16" id="KW-1185">Reference proteome</keyword>
<dbReference type="GO" id="GO:0006508">
    <property type="term" value="P:proteolysis"/>
    <property type="evidence" value="ECO:0007669"/>
    <property type="project" value="UniProtKB-KW"/>
</dbReference>
<evidence type="ECO:0000256" key="10">
    <source>
        <dbReference type="ARBA" id="ARBA00023049"/>
    </source>
</evidence>
<evidence type="ECO:0000256" key="1">
    <source>
        <dbReference type="ARBA" id="ARBA00000098"/>
    </source>
</evidence>
<feature type="domain" description="Peptidase M1 membrane alanine aminopeptidase" evidence="13">
    <location>
        <begin position="325"/>
        <end position="469"/>
    </location>
</feature>
<dbReference type="PRINTS" id="PR00756">
    <property type="entry name" value="ALADIPTASE"/>
</dbReference>
<keyword evidence="7" id="KW-0479">Metal-binding</keyword>
<dbReference type="Gene3D" id="2.60.40.1730">
    <property type="entry name" value="tricorn interacting facor f3 domain"/>
    <property type="match status" value="1"/>
</dbReference>
<dbReference type="RefSeq" id="WP_123103384.1">
    <property type="nucleotide sequence ID" value="NZ_RIBZ01000306.1"/>
</dbReference>
<proteinExistence type="inferred from homology"/>
<evidence type="ECO:0000256" key="7">
    <source>
        <dbReference type="ARBA" id="ARBA00022723"/>
    </source>
</evidence>
<evidence type="ECO:0000256" key="4">
    <source>
        <dbReference type="ARBA" id="ARBA00012564"/>
    </source>
</evidence>
<protein>
    <recommendedName>
        <fullName evidence="5">Aminopeptidase N</fullName>
        <ecNumber evidence="4">3.4.11.2</ecNumber>
    </recommendedName>
    <alternativeName>
        <fullName evidence="11">Alanine aminopeptidase</fullName>
    </alternativeName>
    <alternativeName>
        <fullName evidence="12">Lysyl aminopeptidase</fullName>
    </alternativeName>
</protein>
<dbReference type="Proteomes" id="UP000275401">
    <property type="component" value="Unassembled WGS sequence"/>
</dbReference>
<dbReference type="InterPro" id="IPR042097">
    <property type="entry name" value="Aminopeptidase_N-like_N_sf"/>
</dbReference>
<keyword evidence="8" id="KW-0378">Hydrolase</keyword>
<evidence type="ECO:0000259" key="13">
    <source>
        <dbReference type="Pfam" id="PF01433"/>
    </source>
</evidence>
<keyword evidence="10" id="KW-0482">Metalloprotease</keyword>
<dbReference type="GO" id="GO:0008270">
    <property type="term" value="F:zinc ion binding"/>
    <property type="evidence" value="ECO:0007669"/>
    <property type="project" value="InterPro"/>
</dbReference>
<evidence type="ECO:0000256" key="3">
    <source>
        <dbReference type="ARBA" id="ARBA00010136"/>
    </source>
</evidence>
<reference evidence="15 16" key="1">
    <citation type="submission" date="2018-11" db="EMBL/GenBank/DDBJ databases">
        <title>The Potential of Streptomyces as Biocontrol Agents against the Tomato grey mould, Botrytis cinerea (Gray mold) Frontiers in Microbiology.</title>
        <authorList>
            <person name="Li D."/>
        </authorList>
    </citation>
    <scope>NUCLEOTIDE SEQUENCE [LARGE SCALE GENOMIC DNA]</scope>
    <source>
        <strain evidence="15 16">NEAU-LD23</strain>
    </source>
</reference>
<evidence type="ECO:0000256" key="2">
    <source>
        <dbReference type="ARBA" id="ARBA00001947"/>
    </source>
</evidence>